<dbReference type="Pfam" id="PF05769">
    <property type="entry name" value="SIKE"/>
    <property type="match status" value="1"/>
</dbReference>
<evidence type="ECO:0000313" key="4">
    <source>
        <dbReference type="EMBL" id="VEN52935.1"/>
    </source>
</evidence>
<evidence type="ECO:0000256" key="3">
    <source>
        <dbReference type="SAM" id="Coils"/>
    </source>
</evidence>
<protein>
    <recommendedName>
        <fullName evidence="6">FGFR1 oncogene partner 2 homolog</fullName>
    </recommendedName>
</protein>
<evidence type="ECO:0000256" key="2">
    <source>
        <dbReference type="ARBA" id="ARBA00023054"/>
    </source>
</evidence>
<sequence length="200" mass="23453">MSLTIQQIITDAKRLASRLKDRDVVADVLLNETHAISKKIDAMKQFQDEVETLNEIANQKPHSQLIANIQKENRHLREIQQENRELRDALEDYHITLEHVMSKYREHATEQIEKTRVDFKALQHQKYRRIIQDQAEKIKEMAAVMNRAAEIDENRQMADKELVSMLKIENQGLREMLDIASRYGSLKKEDKTVQTDGNFT</sequence>
<comment type="similarity">
    <text evidence="1">Belongs to the SIKE family.</text>
</comment>
<keyword evidence="2 3" id="KW-0175">Coiled coil</keyword>
<organism evidence="4 5">
    <name type="scientific">Callosobruchus maculatus</name>
    <name type="common">Southern cowpea weevil</name>
    <name type="synonym">Pulse bruchid</name>
    <dbReference type="NCBI Taxonomy" id="64391"/>
    <lineage>
        <taxon>Eukaryota</taxon>
        <taxon>Metazoa</taxon>
        <taxon>Ecdysozoa</taxon>
        <taxon>Arthropoda</taxon>
        <taxon>Hexapoda</taxon>
        <taxon>Insecta</taxon>
        <taxon>Pterygota</taxon>
        <taxon>Neoptera</taxon>
        <taxon>Endopterygota</taxon>
        <taxon>Coleoptera</taxon>
        <taxon>Polyphaga</taxon>
        <taxon>Cucujiformia</taxon>
        <taxon>Chrysomeloidea</taxon>
        <taxon>Chrysomelidae</taxon>
        <taxon>Bruchinae</taxon>
        <taxon>Bruchini</taxon>
        <taxon>Callosobruchus</taxon>
    </lineage>
</organism>
<dbReference type="PANTHER" id="PTHR12186:SF2">
    <property type="entry name" value="FGFR1 ONCOGENE PARTNER 2 HOMOLOG"/>
    <property type="match status" value="1"/>
</dbReference>
<name>A0A653CYC9_CALMS</name>
<evidence type="ECO:0000256" key="1">
    <source>
        <dbReference type="ARBA" id="ARBA00005537"/>
    </source>
</evidence>
<accession>A0A653CYC9</accession>
<keyword evidence="5" id="KW-1185">Reference proteome</keyword>
<proteinExistence type="inferred from homology"/>
<dbReference type="AlphaFoldDB" id="A0A653CYC9"/>
<feature type="coiled-coil region" evidence="3">
    <location>
        <begin position="62"/>
        <end position="125"/>
    </location>
</feature>
<reference evidence="4 5" key="1">
    <citation type="submission" date="2019-01" db="EMBL/GenBank/DDBJ databases">
        <authorList>
            <person name="Sayadi A."/>
        </authorList>
    </citation>
    <scope>NUCLEOTIDE SEQUENCE [LARGE SCALE GENOMIC DNA]</scope>
</reference>
<dbReference type="Proteomes" id="UP000410492">
    <property type="component" value="Unassembled WGS sequence"/>
</dbReference>
<evidence type="ECO:0000313" key="5">
    <source>
        <dbReference type="Proteomes" id="UP000410492"/>
    </source>
</evidence>
<dbReference type="OrthoDB" id="21214at2759"/>
<evidence type="ECO:0008006" key="6">
    <source>
        <dbReference type="Google" id="ProtNLM"/>
    </source>
</evidence>
<dbReference type="InterPro" id="IPR008555">
    <property type="entry name" value="SIKE"/>
</dbReference>
<gene>
    <name evidence="4" type="ORF">CALMAC_LOCUS12902</name>
</gene>
<dbReference type="PANTHER" id="PTHR12186">
    <property type="entry name" value="SIKE FAMILY MEMBER"/>
    <property type="match status" value="1"/>
</dbReference>
<dbReference type="EMBL" id="CAACVG010009336">
    <property type="protein sequence ID" value="VEN52935.1"/>
    <property type="molecule type" value="Genomic_DNA"/>
</dbReference>